<dbReference type="EMBL" id="OCNH01000001">
    <property type="protein sequence ID" value="SOD79918.1"/>
    <property type="molecule type" value="Genomic_DNA"/>
</dbReference>
<keyword evidence="2" id="KW-0067">ATP-binding</keyword>
<organism evidence="2 3">
    <name type="scientific">Spirosoma fluviale</name>
    <dbReference type="NCBI Taxonomy" id="1597977"/>
    <lineage>
        <taxon>Bacteria</taxon>
        <taxon>Pseudomonadati</taxon>
        <taxon>Bacteroidota</taxon>
        <taxon>Cytophagia</taxon>
        <taxon>Cytophagales</taxon>
        <taxon>Cytophagaceae</taxon>
        <taxon>Spirosoma</taxon>
    </lineage>
</organism>
<reference evidence="3" key="1">
    <citation type="submission" date="2017-09" db="EMBL/GenBank/DDBJ databases">
        <authorList>
            <person name="Varghese N."/>
            <person name="Submissions S."/>
        </authorList>
    </citation>
    <scope>NUCLEOTIDE SEQUENCE [LARGE SCALE GENOMIC DNA]</scope>
    <source>
        <strain evidence="3">DSM 29961</strain>
    </source>
</reference>
<dbReference type="OrthoDB" id="9805802at2"/>
<dbReference type="GO" id="GO:0016887">
    <property type="term" value="F:ATP hydrolysis activity"/>
    <property type="evidence" value="ECO:0007669"/>
    <property type="project" value="InterPro"/>
</dbReference>
<evidence type="ECO:0000259" key="1">
    <source>
        <dbReference type="Pfam" id="PF13304"/>
    </source>
</evidence>
<keyword evidence="2" id="KW-0547">Nucleotide-binding</keyword>
<evidence type="ECO:0000313" key="3">
    <source>
        <dbReference type="Proteomes" id="UP000219452"/>
    </source>
</evidence>
<keyword evidence="3" id="KW-1185">Reference proteome</keyword>
<dbReference type="SUPFAM" id="SSF52540">
    <property type="entry name" value="P-loop containing nucleoside triphosphate hydrolases"/>
    <property type="match status" value="1"/>
</dbReference>
<dbReference type="Proteomes" id="UP000219452">
    <property type="component" value="Unassembled WGS sequence"/>
</dbReference>
<name>A0A286F9K1_9BACT</name>
<protein>
    <submittedName>
        <fullName evidence="2">Predicted ATP-binding protein involved in virulence</fullName>
    </submittedName>
</protein>
<dbReference type="PANTHER" id="PTHR43581:SF2">
    <property type="entry name" value="EXCINUCLEASE ATPASE SUBUNIT"/>
    <property type="match status" value="1"/>
</dbReference>
<dbReference type="Pfam" id="PF13304">
    <property type="entry name" value="AAA_21"/>
    <property type="match status" value="1"/>
</dbReference>
<dbReference type="GO" id="GO:0005524">
    <property type="term" value="F:ATP binding"/>
    <property type="evidence" value="ECO:0007669"/>
    <property type="project" value="UniProtKB-KW"/>
</dbReference>
<feature type="domain" description="ATPase AAA-type core" evidence="1">
    <location>
        <begin position="421"/>
        <end position="545"/>
    </location>
</feature>
<gene>
    <name evidence="2" type="ORF">SAMN06269250_1148</name>
</gene>
<accession>A0A286F9K1</accession>
<dbReference type="AlphaFoldDB" id="A0A286F9K1"/>
<dbReference type="InterPro" id="IPR051396">
    <property type="entry name" value="Bact_Antivir_Def_Nuclease"/>
</dbReference>
<dbReference type="Gene3D" id="3.40.50.300">
    <property type="entry name" value="P-loop containing nucleotide triphosphate hydrolases"/>
    <property type="match status" value="1"/>
</dbReference>
<dbReference type="PANTHER" id="PTHR43581">
    <property type="entry name" value="ATP/GTP PHOSPHATASE"/>
    <property type="match status" value="1"/>
</dbReference>
<dbReference type="InterPro" id="IPR027417">
    <property type="entry name" value="P-loop_NTPase"/>
</dbReference>
<dbReference type="InterPro" id="IPR003959">
    <property type="entry name" value="ATPase_AAA_core"/>
</dbReference>
<sequence>MKTTFSTVYDDQLAIYQGETELYNKRTGMEKLTVKKLSDLLFAELTRVHFNQRGAVENFFFMLNEDLRQVEESKIPFLVNYEQEYISISFWNGLNSVNRQYNISLDIYTSGQMKVIIRKDHGIEADDLPELNKAIRSKAITGSNNIPYELKIDNIDVSDFDSVAIGQALLDVSLKPIAYKSESTITTWVIASWIVKTNIDKWVLRYGTSGRSVESLAPSEYFRSETFYASPIRAGHFDEMLQNVQRVLKASQERQEPVYSLPNTPEMLVMPVRLVCVEIRNYKGIKHTKVDQIAPNIRWIFLTGENGFGKSSVLQALTIGLWGATDERSLLSETDDPIITVDYYQQNVFGHTSFSRNTTQPSLPNAEPIPMAAYGAGRLLSGGTIPSERSNRRAGAVTSLFYSQSQLFNVEFELIKSFAYNRPYFNLLTKTFCQLIPDLADIKINTTKPDPSVEYYEKDHDGKSYTPVKLSDLAAGFRNLLAFVGDMVLRLSANQDQFDNWQSLSGIVIIDELELYLHPKYQRALPGKLSELFPNVQFIASTHSPIPLLGAPKETLVLTVDRNEEMGVVVNQTGVDFSKLTPNAILTSPIFGFEHIIPEAAGGNSAEVATEDRYENAVLMQKLKADYGIKSTTSQLL</sequence>
<proteinExistence type="predicted"/>
<evidence type="ECO:0000313" key="2">
    <source>
        <dbReference type="EMBL" id="SOD79918.1"/>
    </source>
</evidence>